<feature type="compositionally biased region" description="Basic and acidic residues" evidence="9">
    <location>
        <begin position="730"/>
        <end position="741"/>
    </location>
</feature>
<dbReference type="InterPro" id="IPR056150">
    <property type="entry name" value="WD40_CDC20-Fz"/>
</dbReference>
<dbReference type="InterPro" id="IPR015943">
    <property type="entry name" value="WD40/YVTN_repeat-like_dom_sf"/>
</dbReference>
<keyword evidence="6" id="KW-0498">Mitosis</keyword>
<feature type="compositionally biased region" description="Polar residues" evidence="9">
    <location>
        <begin position="758"/>
        <end position="778"/>
    </location>
</feature>
<dbReference type="HOGENOM" id="CLU_271576_0_0_1"/>
<sequence length="1193" mass="131045">MPASPQLPQHSRQSSVADDHSDLANARRHSKSSVSDVATPFRNSLTHQDTLDISILTSGGGQASNGMGNLADELADAFSDSGEEDDGVLGEFSGDGDNGGVLKLAGTRDCGVDVNGTAASDGEKTKDAKLAVPSPPRRGHQRKGSEYDGSEYGSESDLDAAGFTANLLARIDAVESLVRRGTESYGGPEDEVFKRVTNSLRDLGSQSSVEGNASRLITAHTALTTHLAHQTRQLHNLTFPLLSPLASAPDLDTIDDLLPLLVSLLEAMPTPSTVAFNSLAALHSVTAELIQTLSYLSDTLHMSRQTVTTATRRLKSSRELVAELRRDEELREEGERWLARGNWGERLQKRECAGVCGEVIGGFEAPDMITFIVMMNYSTSLHICFKRRSTAHLARKTRSVSRQFRVKSTTMTHAELFFVITMGFMVDRRQRPVLQARIRGQRVANPPAISWTNNDTQKLVIEKETNSALAATRHEESLTVQNNVLMHPVPIYRSTGGLSWRAWGDPAILTGPPTTVSPRNRLLPPPKFLTQTSTSLVHQLPRLCSESTLIGPWTTFSLLEADDTAIKIGVPYLTLFSTEFTCDEQQPVDCIYQRVCALYDRKPPAMSEEKSSSVGSAQASSPLPGGRGRLEARSSVDTTSARRIRDGLGNRDSTRTARFDTDSIDSALAREMHRSHRESTPGASPRRKRQRINGDRFIPSRSGQDLQASFSLLHEDGSPATLSRQKKRTPHGELHFQKTEEANRTFSTLLRAEMFESSVPQATSSHSPDNSLPNTSRINPADGTRSHTPPNNTPTTLLPSSLTPSTPHKNLFTYMSPRHHRIAGHPTPTKTPQSRHGLNLDTRAEIYSLSPVRLGSQQMLLSPRKQPRSVNKVPYKVLDAPELADDFYLNLVDWGSANVLGVGLGSSVYMWNAQTSKVNKLCTLEDDTVTSVSWIQKGTHIAIGTGKGLVQIWDAEKTRRLRTMTGHTARVGSLAWNSHILTSGSRDRLIYHRDVRAPDQWLRKLVGHKQEVCGLKWNCEDGQLASGGNDNKLMVWDKLSETPLWKFSDHTAAVKAMSWSPHQRGLLASGGGTADRRIIFHDTVKGSVINEIDTGSQVCNLAWSKNSNEIVSTHGYSQNQIVVWKYPSMQQVASLTGHTYRVLYLAMSPDGRVVVTGAGDETLRFWSVFGRRPGTKEDGEASGGKLADWGIIR</sequence>
<feature type="compositionally biased region" description="Polar residues" evidence="9">
    <location>
        <begin position="32"/>
        <end position="48"/>
    </location>
</feature>
<dbReference type="PROSITE" id="PS50294">
    <property type="entry name" value="WD_REPEATS_REGION"/>
    <property type="match status" value="2"/>
</dbReference>
<feature type="region of interest" description="Disordered" evidence="9">
    <location>
        <begin position="1174"/>
        <end position="1193"/>
    </location>
</feature>
<dbReference type="SMART" id="SM00320">
    <property type="entry name" value="WD40"/>
    <property type="match status" value="6"/>
</dbReference>
<feature type="region of interest" description="Disordered" evidence="9">
    <location>
        <begin position="757"/>
        <end position="810"/>
    </location>
</feature>
<keyword evidence="3 8" id="KW-0853">WD repeat</keyword>
<dbReference type="GO" id="GO:0005680">
    <property type="term" value="C:anaphase-promoting complex"/>
    <property type="evidence" value="ECO:0007669"/>
    <property type="project" value="TreeGrafter"/>
</dbReference>
<dbReference type="STRING" id="655819.J4KMG8"/>
<feature type="domain" description="CDC20/Fizzy WD40" evidence="10">
    <location>
        <begin position="878"/>
        <end position="1166"/>
    </location>
</feature>
<dbReference type="Pfam" id="PF24807">
    <property type="entry name" value="WD40_CDC20-Fz"/>
    <property type="match status" value="1"/>
</dbReference>
<evidence type="ECO:0000256" key="4">
    <source>
        <dbReference type="ARBA" id="ARBA00022618"/>
    </source>
</evidence>
<name>J4KMG8_BEAB2</name>
<evidence type="ECO:0000259" key="10">
    <source>
        <dbReference type="Pfam" id="PF24807"/>
    </source>
</evidence>
<dbReference type="AlphaFoldDB" id="J4KMG8"/>
<proteinExistence type="inferred from homology"/>
<evidence type="ECO:0000256" key="7">
    <source>
        <dbReference type="ARBA" id="ARBA00023306"/>
    </source>
</evidence>
<protein>
    <submittedName>
        <fullName evidence="11">WD domain-containing protein</fullName>
    </submittedName>
</protein>
<evidence type="ECO:0000313" key="12">
    <source>
        <dbReference type="Proteomes" id="UP000002762"/>
    </source>
</evidence>
<dbReference type="CDD" id="cd00200">
    <property type="entry name" value="WD40"/>
    <property type="match status" value="1"/>
</dbReference>
<dbReference type="OrthoDB" id="10263272at2759"/>
<feature type="repeat" description="WD" evidence="8">
    <location>
        <begin position="922"/>
        <end position="963"/>
    </location>
</feature>
<keyword evidence="5" id="KW-0677">Repeat</keyword>
<dbReference type="GO" id="GO:1905786">
    <property type="term" value="P:positive regulation of anaphase-promoting complex-dependent catabolic process"/>
    <property type="evidence" value="ECO:0007669"/>
    <property type="project" value="TreeGrafter"/>
</dbReference>
<evidence type="ECO:0000313" key="11">
    <source>
        <dbReference type="EMBL" id="EJP63929.1"/>
    </source>
</evidence>
<evidence type="ECO:0000256" key="8">
    <source>
        <dbReference type="PROSITE-ProRule" id="PRU00221"/>
    </source>
</evidence>
<feature type="compositionally biased region" description="Low complexity" evidence="9">
    <location>
        <begin position="788"/>
        <end position="807"/>
    </location>
</feature>
<dbReference type="InterPro" id="IPR033010">
    <property type="entry name" value="Cdc20/Fizzy"/>
</dbReference>
<evidence type="ECO:0000256" key="6">
    <source>
        <dbReference type="ARBA" id="ARBA00022776"/>
    </source>
</evidence>
<evidence type="ECO:0000256" key="2">
    <source>
        <dbReference type="ARBA" id="ARBA00006445"/>
    </source>
</evidence>
<dbReference type="EMBL" id="JH725172">
    <property type="protein sequence ID" value="EJP63929.1"/>
    <property type="molecule type" value="Genomic_DNA"/>
</dbReference>
<feature type="compositionally biased region" description="Polar residues" evidence="9">
    <location>
        <begin position="1"/>
        <end position="16"/>
    </location>
</feature>
<reference evidence="11 12" key="1">
    <citation type="journal article" date="2012" name="Sci. Rep.">
        <title>Genomic perspectives on the evolution of fungal entomopathogenicity in Beauveria bassiana.</title>
        <authorList>
            <person name="Xiao G."/>
            <person name="Ying S.H."/>
            <person name="Zheng P."/>
            <person name="Wang Z.L."/>
            <person name="Zhang S."/>
            <person name="Xie X.Q."/>
            <person name="Shang Y."/>
            <person name="St Leger R.J."/>
            <person name="Zhao G.P."/>
            <person name="Wang C."/>
            <person name="Feng M.G."/>
        </authorList>
    </citation>
    <scope>NUCLEOTIDE SEQUENCE [LARGE SCALE GENOMIC DNA]</scope>
    <source>
        <strain evidence="11 12">ARSEF 2860</strain>
    </source>
</reference>
<dbReference type="InterPro" id="IPR011047">
    <property type="entry name" value="Quinoprotein_ADH-like_sf"/>
</dbReference>
<accession>J4KMG8</accession>
<dbReference type="SUPFAM" id="SSF50998">
    <property type="entry name" value="Quinoprotein alcohol dehydrogenase-like"/>
    <property type="match status" value="1"/>
</dbReference>
<feature type="region of interest" description="Disordered" evidence="9">
    <location>
        <begin position="1"/>
        <end position="49"/>
    </location>
</feature>
<comment type="similarity">
    <text evidence="2">Belongs to the WD repeat CDC20/Fizzy family.</text>
</comment>
<dbReference type="PANTHER" id="PTHR19918">
    <property type="entry name" value="CELL DIVISION CYCLE 20 CDC20 FIZZY -RELATED"/>
    <property type="match status" value="1"/>
</dbReference>
<dbReference type="RefSeq" id="XP_008600572.1">
    <property type="nucleotide sequence ID" value="XM_008602350.1"/>
</dbReference>
<dbReference type="Gene3D" id="2.130.10.10">
    <property type="entry name" value="YVTN repeat-like/Quinoprotein amine dehydrogenase"/>
    <property type="match status" value="1"/>
</dbReference>
<dbReference type="GO" id="GO:0010997">
    <property type="term" value="F:anaphase-promoting complex binding"/>
    <property type="evidence" value="ECO:0007669"/>
    <property type="project" value="InterPro"/>
</dbReference>
<gene>
    <name evidence="11" type="ORF">BBA_07253</name>
</gene>
<evidence type="ECO:0000256" key="9">
    <source>
        <dbReference type="SAM" id="MobiDB-lite"/>
    </source>
</evidence>
<dbReference type="GO" id="GO:0051301">
    <property type="term" value="P:cell division"/>
    <property type="evidence" value="ECO:0007669"/>
    <property type="project" value="UniProtKB-KW"/>
</dbReference>
<feature type="compositionally biased region" description="Low complexity" evidence="9">
    <location>
        <begin position="612"/>
        <end position="621"/>
    </location>
</feature>
<dbReference type="InterPro" id="IPR001680">
    <property type="entry name" value="WD40_rpt"/>
</dbReference>
<evidence type="ECO:0000256" key="5">
    <source>
        <dbReference type="ARBA" id="ARBA00022737"/>
    </source>
</evidence>
<dbReference type="PROSITE" id="PS50082">
    <property type="entry name" value="WD_REPEATS_2"/>
    <property type="match status" value="3"/>
</dbReference>
<feature type="repeat" description="WD" evidence="8">
    <location>
        <begin position="1135"/>
        <end position="1168"/>
    </location>
</feature>
<dbReference type="GeneID" id="19890265"/>
<keyword evidence="12" id="KW-1185">Reference proteome</keyword>
<dbReference type="GO" id="GO:0031145">
    <property type="term" value="P:anaphase-promoting complex-dependent catabolic process"/>
    <property type="evidence" value="ECO:0007669"/>
    <property type="project" value="TreeGrafter"/>
</dbReference>
<dbReference type="PANTHER" id="PTHR19918:SF1">
    <property type="entry name" value="FIZZY-RELATED PROTEIN HOMOLOG"/>
    <property type="match status" value="1"/>
</dbReference>
<keyword evidence="7" id="KW-0131">Cell cycle</keyword>
<feature type="region of interest" description="Disordered" evidence="9">
    <location>
        <begin position="605"/>
        <end position="741"/>
    </location>
</feature>
<keyword evidence="4" id="KW-0132">Cell division</keyword>
<dbReference type="GO" id="GO:1990757">
    <property type="term" value="F:ubiquitin ligase activator activity"/>
    <property type="evidence" value="ECO:0007669"/>
    <property type="project" value="TreeGrafter"/>
</dbReference>
<organism evidence="11 12">
    <name type="scientific">Beauveria bassiana (strain ARSEF 2860)</name>
    <name type="common">White muscardine disease fungus</name>
    <name type="synonym">Tritirachium shiotae</name>
    <dbReference type="NCBI Taxonomy" id="655819"/>
    <lineage>
        <taxon>Eukaryota</taxon>
        <taxon>Fungi</taxon>
        <taxon>Dikarya</taxon>
        <taxon>Ascomycota</taxon>
        <taxon>Pezizomycotina</taxon>
        <taxon>Sordariomycetes</taxon>
        <taxon>Hypocreomycetidae</taxon>
        <taxon>Hypocreales</taxon>
        <taxon>Cordycipitaceae</taxon>
        <taxon>Beauveria</taxon>
    </lineage>
</organism>
<dbReference type="FunFam" id="2.130.10.10:FF:000025">
    <property type="entry name" value="FIZZY-related 2 isoform 1"/>
    <property type="match status" value="1"/>
</dbReference>
<evidence type="ECO:0000256" key="1">
    <source>
        <dbReference type="ARBA" id="ARBA00004906"/>
    </source>
</evidence>
<feature type="repeat" description="WD" evidence="8">
    <location>
        <begin position="1005"/>
        <end position="1037"/>
    </location>
</feature>
<comment type="pathway">
    <text evidence="1">Protein modification; protein ubiquitination.</text>
</comment>
<dbReference type="Proteomes" id="UP000002762">
    <property type="component" value="Unassembled WGS sequence"/>
</dbReference>
<dbReference type="InParanoid" id="J4KMG8"/>
<feature type="compositionally biased region" description="Basic and acidic residues" evidence="9">
    <location>
        <begin position="643"/>
        <end position="661"/>
    </location>
</feature>
<feature type="region of interest" description="Disordered" evidence="9">
    <location>
        <begin position="115"/>
        <end position="154"/>
    </location>
</feature>
<evidence type="ECO:0000256" key="3">
    <source>
        <dbReference type="ARBA" id="ARBA00022574"/>
    </source>
</evidence>
<feature type="compositionally biased region" description="Polar residues" evidence="9">
    <location>
        <begin position="701"/>
        <end position="710"/>
    </location>
</feature>